<dbReference type="OrthoDB" id="6617942at2759"/>
<name>A0A8K0CAQ4_IGNLU</name>
<organism evidence="2 3">
    <name type="scientific">Ignelater luminosus</name>
    <name type="common">Cucubano</name>
    <name type="synonym">Pyrophorus luminosus</name>
    <dbReference type="NCBI Taxonomy" id="2038154"/>
    <lineage>
        <taxon>Eukaryota</taxon>
        <taxon>Metazoa</taxon>
        <taxon>Ecdysozoa</taxon>
        <taxon>Arthropoda</taxon>
        <taxon>Hexapoda</taxon>
        <taxon>Insecta</taxon>
        <taxon>Pterygota</taxon>
        <taxon>Neoptera</taxon>
        <taxon>Endopterygota</taxon>
        <taxon>Coleoptera</taxon>
        <taxon>Polyphaga</taxon>
        <taxon>Elateriformia</taxon>
        <taxon>Elateroidea</taxon>
        <taxon>Elateridae</taxon>
        <taxon>Agrypninae</taxon>
        <taxon>Pyrophorini</taxon>
        <taxon>Ignelater</taxon>
    </lineage>
</organism>
<dbReference type="PANTHER" id="PTHR46601">
    <property type="entry name" value="ULP_PROTEASE DOMAIN-CONTAINING PROTEIN"/>
    <property type="match status" value="1"/>
</dbReference>
<gene>
    <name evidence="2" type="ORF">ILUMI_23545</name>
</gene>
<comment type="caution">
    <text evidence="2">The sequence shown here is derived from an EMBL/GenBank/DDBJ whole genome shotgun (WGS) entry which is preliminary data.</text>
</comment>
<keyword evidence="3" id="KW-1185">Reference proteome</keyword>
<proteinExistence type="predicted"/>
<sequence>MDVDYSPNEYLLSLKTIDKLDIACAALGVSPVSNIRNAIDSKIRKISETLRQNLYACFHQTVDKPMKNEVKLLTEKYLDLIEKLKEKCKIASTEEKVNIISLLPKSWSRTRITSEFNAYSECKIGKIKFCYLRPKWVILVGASGAHSVCVCIHDKNVILMMNEGKLDLIVCDRNSYDCMMNSCDQCPDEIQGYRWENGQATVHPSVIFEGEKTKSHSLCVLSNCRAHGTVVVHAFQAKVIGYIKGLKPGIKKMIYFSDGSSSQYKNKKNFVNITNHEKDFDIEAELHFFASYHDKTTCDGVGGITNCEVTRASLQRIVQNQILIPNQIEQLVKEMHDVPKNLKNGRKLVKTGALHGGKESRPEREKSPSNVKGMHFPDNIPHPKKTGKITCRTQPTVLGGFWRDTDYEKPEVVQTDLAFIIPTNNKKRINDDIKELETEGSSSKQMRVKFLSAAPEYDRTGVSDRSVAIIASAVLRDADGRHYMLLKEAGDGYIVHVICEKEADDNIKQSISQYFKETNDISALLAVGCDETVVNSGSKGGVIRFLEGVDSVAEFIRGKTTAHFYFIRGDIVRSNGKEYDAVKYRFFHNIHKPSKDASK</sequence>
<accession>A0A8K0CAQ4</accession>
<protein>
    <submittedName>
        <fullName evidence="2">Uncharacterized protein</fullName>
    </submittedName>
</protein>
<feature type="compositionally biased region" description="Basic and acidic residues" evidence="1">
    <location>
        <begin position="356"/>
        <end position="367"/>
    </location>
</feature>
<dbReference type="PANTHER" id="PTHR46601:SF1">
    <property type="entry name" value="ADF-H DOMAIN-CONTAINING PROTEIN"/>
    <property type="match status" value="1"/>
</dbReference>
<dbReference type="AlphaFoldDB" id="A0A8K0CAQ4"/>
<evidence type="ECO:0000256" key="1">
    <source>
        <dbReference type="SAM" id="MobiDB-lite"/>
    </source>
</evidence>
<dbReference type="EMBL" id="VTPC01090600">
    <property type="protein sequence ID" value="KAF2882619.1"/>
    <property type="molecule type" value="Genomic_DNA"/>
</dbReference>
<reference evidence="2" key="1">
    <citation type="submission" date="2019-08" db="EMBL/GenBank/DDBJ databases">
        <title>The genome of the North American firefly Photinus pyralis.</title>
        <authorList>
            <consortium name="Photinus pyralis genome working group"/>
            <person name="Fallon T.R."/>
            <person name="Sander Lower S.E."/>
            <person name="Weng J.-K."/>
        </authorList>
    </citation>
    <scope>NUCLEOTIDE SEQUENCE</scope>
    <source>
        <strain evidence="2">TRF0915ILg1</strain>
        <tissue evidence="2">Whole body</tissue>
    </source>
</reference>
<evidence type="ECO:0000313" key="2">
    <source>
        <dbReference type="EMBL" id="KAF2882619.1"/>
    </source>
</evidence>
<feature type="region of interest" description="Disordered" evidence="1">
    <location>
        <begin position="350"/>
        <end position="389"/>
    </location>
</feature>
<evidence type="ECO:0000313" key="3">
    <source>
        <dbReference type="Proteomes" id="UP000801492"/>
    </source>
</evidence>
<dbReference type="Proteomes" id="UP000801492">
    <property type="component" value="Unassembled WGS sequence"/>
</dbReference>